<keyword evidence="3" id="KW-1185">Reference proteome</keyword>
<protein>
    <submittedName>
        <fullName evidence="2">YdiY family protein</fullName>
    </submittedName>
</protein>
<dbReference type="Pfam" id="PF04338">
    <property type="entry name" value="DUF481"/>
    <property type="match status" value="1"/>
</dbReference>
<gene>
    <name evidence="2" type="ORF">ACFSJ3_14105</name>
</gene>
<evidence type="ECO:0000313" key="3">
    <source>
        <dbReference type="Proteomes" id="UP001597380"/>
    </source>
</evidence>
<dbReference type="RefSeq" id="WP_345339950.1">
    <property type="nucleotide sequence ID" value="NZ_BAABLI010000012.1"/>
</dbReference>
<evidence type="ECO:0000313" key="2">
    <source>
        <dbReference type="EMBL" id="MFD2097125.1"/>
    </source>
</evidence>
<dbReference type="InterPro" id="IPR007433">
    <property type="entry name" value="DUF481"/>
</dbReference>
<sequence length="255" mass="28931">MKFLTAFALVFVVSFAAPAFADIDWDEKELTEEELIKRGFAGGVELGFNMTTGNTETTTYRSKIDVDHFLIGWRNNYVFETDYKEDDDEVKEERYFASAQGNRQWAFAINSYTFYRYSYENDRFNGMEDANTISVGYGQRVLETDSMFLDLEGGPGYRTNDAKDKNDEMIARVAGNYSWDISETSKFTQRLSSEIGEDNVVTRSETAITASIIGSLAMKASFTVTHQTAPTVDEEDDEELSKTDTRTAVTLLYSF</sequence>
<feature type="signal peptide" evidence="1">
    <location>
        <begin position="1"/>
        <end position="21"/>
    </location>
</feature>
<dbReference type="EMBL" id="JBHUHT010000016">
    <property type="protein sequence ID" value="MFD2097125.1"/>
    <property type="molecule type" value="Genomic_DNA"/>
</dbReference>
<reference evidence="3" key="1">
    <citation type="journal article" date="2019" name="Int. J. Syst. Evol. Microbiol.">
        <title>The Global Catalogue of Microorganisms (GCM) 10K type strain sequencing project: providing services to taxonomists for standard genome sequencing and annotation.</title>
        <authorList>
            <consortium name="The Broad Institute Genomics Platform"/>
            <consortium name="The Broad Institute Genome Sequencing Center for Infectious Disease"/>
            <person name="Wu L."/>
            <person name="Ma J."/>
        </authorList>
    </citation>
    <scope>NUCLEOTIDE SEQUENCE [LARGE SCALE GENOMIC DNA]</scope>
    <source>
        <strain evidence="3">CGMCC 1.10992</strain>
    </source>
</reference>
<proteinExistence type="predicted"/>
<evidence type="ECO:0000256" key="1">
    <source>
        <dbReference type="SAM" id="SignalP"/>
    </source>
</evidence>
<feature type="chain" id="PRO_5046951824" evidence="1">
    <location>
        <begin position="22"/>
        <end position="255"/>
    </location>
</feature>
<organism evidence="2 3">
    <name type="scientific">Corallincola platygyrae</name>
    <dbReference type="NCBI Taxonomy" id="1193278"/>
    <lineage>
        <taxon>Bacteria</taxon>
        <taxon>Pseudomonadati</taxon>
        <taxon>Pseudomonadota</taxon>
        <taxon>Gammaproteobacteria</taxon>
        <taxon>Alteromonadales</taxon>
        <taxon>Psychromonadaceae</taxon>
        <taxon>Corallincola</taxon>
    </lineage>
</organism>
<dbReference type="Proteomes" id="UP001597380">
    <property type="component" value="Unassembled WGS sequence"/>
</dbReference>
<accession>A0ABW4XNF9</accession>
<keyword evidence="1" id="KW-0732">Signal</keyword>
<name>A0ABW4XNF9_9GAMM</name>
<comment type="caution">
    <text evidence="2">The sequence shown here is derived from an EMBL/GenBank/DDBJ whole genome shotgun (WGS) entry which is preliminary data.</text>
</comment>